<organism evidence="4 5">
    <name type="scientific">Rhizopogon vesiculosus</name>
    <dbReference type="NCBI Taxonomy" id="180088"/>
    <lineage>
        <taxon>Eukaryota</taxon>
        <taxon>Fungi</taxon>
        <taxon>Dikarya</taxon>
        <taxon>Basidiomycota</taxon>
        <taxon>Agaricomycotina</taxon>
        <taxon>Agaricomycetes</taxon>
        <taxon>Agaricomycetidae</taxon>
        <taxon>Boletales</taxon>
        <taxon>Suillineae</taxon>
        <taxon>Rhizopogonaceae</taxon>
        <taxon>Rhizopogon</taxon>
    </lineage>
</organism>
<keyword evidence="2" id="KW-1133">Transmembrane helix</keyword>
<evidence type="ECO:0000313" key="4">
    <source>
        <dbReference type="EMBL" id="OJA19224.1"/>
    </source>
</evidence>
<dbReference type="Pfam" id="PF23585">
    <property type="entry name" value="DUF7137"/>
    <property type="match status" value="1"/>
</dbReference>
<proteinExistence type="predicted"/>
<evidence type="ECO:0000256" key="1">
    <source>
        <dbReference type="SAM" id="MobiDB-lite"/>
    </source>
</evidence>
<dbReference type="Proteomes" id="UP000183567">
    <property type="component" value="Unassembled WGS sequence"/>
</dbReference>
<keyword evidence="2" id="KW-0812">Transmembrane</keyword>
<dbReference type="PANTHER" id="PTHR42028">
    <property type="entry name" value="CHROMOSOME 1, WHOLE GENOME SHOTGUN SEQUENCE"/>
    <property type="match status" value="1"/>
</dbReference>
<dbReference type="PANTHER" id="PTHR42028:SF1">
    <property type="entry name" value="YALI0E30657P"/>
    <property type="match status" value="1"/>
</dbReference>
<feature type="domain" description="DUF7137" evidence="3">
    <location>
        <begin position="60"/>
        <end position="196"/>
    </location>
</feature>
<comment type="caution">
    <text evidence="4">The sequence shown here is derived from an EMBL/GenBank/DDBJ whole genome shotgun (WGS) entry which is preliminary data.</text>
</comment>
<dbReference type="EMBL" id="LVVM01001122">
    <property type="protein sequence ID" value="OJA19224.1"/>
    <property type="molecule type" value="Genomic_DNA"/>
</dbReference>
<dbReference type="STRING" id="180088.A0A1J8R0D7"/>
<sequence length="234" mass="23846">MNDHLDLQRRQQNGATTTTASVSATVSGTISASVSGSASVSASGSTNGTSTPYPSIPLGAAAGAVTLTMPPIQSTSFYKIAPSQSITFGWNFTGVYVTPTAITVAAVGANGNTYPVGPTDGVIPGNAQSVVWYPYGYQTSNPSIPLAQASYTLHIWADGGPSAAPTPGFLAPYSGTVFALYTPQAYTPLTSGWQCAGCSGALPQLKIDSALPGVVAMIVIMLLSGFTTLRRALD</sequence>
<evidence type="ECO:0000259" key="3">
    <source>
        <dbReference type="Pfam" id="PF23585"/>
    </source>
</evidence>
<keyword evidence="5" id="KW-1185">Reference proteome</keyword>
<feature type="transmembrane region" description="Helical" evidence="2">
    <location>
        <begin position="210"/>
        <end position="229"/>
    </location>
</feature>
<gene>
    <name evidence="4" type="ORF">AZE42_09293</name>
</gene>
<keyword evidence="2" id="KW-0472">Membrane</keyword>
<name>A0A1J8R0D7_9AGAM</name>
<protein>
    <recommendedName>
        <fullName evidence="3">DUF7137 domain-containing protein</fullName>
    </recommendedName>
</protein>
<evidence type="ECO:0000256" key="2">
    <source>
        <dbReference type="SAM" id="Phobius"/>
    </source>
</evidence>
<evidence type="ECO:0000313" key="5">
    <source>
        <dbReference type="Proteomes" id="UP000183567"/>
    </source>
</evidence>
<feature type="region of interest" description="Disordered" evidence="1">
    <location>
        <begin position="1"/>
        <end position="22"/>
    </location>
</feature>
<dbReference type="OrthoDB" id="2435509at2759"/>
<reference evidence="4 5" key="1">
    <citation type="submission" date="2016-03" db="EMBL/GenBank/DDBJ databases">
        <title>Comparative genomics of the ectomycorrhizal sister species Rhizopogon vinicolor and Rhizopogon vesiculosus (Basidiomycota: Boletales) reveals a divergence of the mating type B locus.</title>
        <authorList>
            <person name="Mujic A.B."/>
            <person name="Kuo A."/>
            <person name="Tritt A."/>
            <person name="Lipzen A."/>
            <person name="Chen C."/>
            <person name="Johnson J."/>
            <person name="Sharma A."/>
            <person name="Barry K."/>
            <person name="Grigoriev I.V."/>
            <person name="Spatafora J.W."/>
        </authorList>
    </citation>
    <scope>NUCLEOTIDE SEQUENCE [LARGE SCALE GENOMIC DNA]</scope>
    <source>
        <strain evidence="4 5">AM-OR11-056</strain>
    </source>
</reference>
<dbReference type="AlphaFoldDB" id="A0A1J8R0D7"/>
<dbReference type="InterPro" id="IPR055561">
    <property type="entry name" value="DUF7137"/>
</dbReference>
<accession>A0A1J8R0D7</accession>